<protein>
    <submittedName>
        <fullName evidence="2">Uncharacterized protein</fullName>
    </submittedName>
</protein>
<dbReference type="OrthoDB" id="3269111at2759"/>
<dbReference type="HOGENOM" id="CLU_3014526_0_0_1"/>
<keyword evidence="3" id="KW-1185">Reference proteome</keyword>
<feature type="region of interest" description="Disordered" evidence="1">
    <location>
        <begin position="1"/>
        <end position="21"/>
    </location>
</feature>
<feature type="region of interest" description="Disordered" evidence="1">
    <location>
        <begin position="36"/>
        <end position="56"/>
    </location>
</feature>
<gene>
    <name evidence="2" type="ORF">K443DRAFT_14096</name>
</gene>
<name>A0A0C9WNA6_9AGAR</name>
<dbReference type="Proteomes" id="UP000054477">
    <property type="component" value="Unassembled WGS sequence"/>
</dbReference>
<evidence type="ECO:0000313" key="3">
    <source>
        <dbReference type="Proteomes" id="UP000054477"/>
    </source>
</evidence>
<dbReference type="AlphaFoldDB" id="A0A0C9WNA6"/>
<sequence>MSEYDTNPKGEENEGWGPSLYNDNKGIKMVLVFTPLPPPLDPQKKLRAHSKPTVVT</sequence>
<proteinExistence type="predicted"/>
<accession>A0A0C9WNA6</accession>
<organism evidence="2 3">
    <name type="scientific">Laccaria amethystina LaAM-08-1</name>
    <dbReference type="NCBI Taxonomy" id="1095629"/>
    <lineage>
        <taxon>Eukaryota</taxon>
        <taxon>Fungi</taxon>
        <taxon>Dikarya</taxon>
        <taxon>Basidiomycota</taxon>
        <taxon>Agaricomycotina</taxon>
        <taxon>Agaricomycetes</taxon>
        <taxon>Agaricomycetidae</taxon>
        <taxon>Agaricales</taxon>
        <taxon>Agaricineae</taxon>
        <taxon>Hydnangiaceae</taxon>
        <taxon>Laccaria</taxon>
    </lineage>
</organism>
<evidence type="ECO:0000313" key="2">
    <source>
        <dbReference type="EMBL" id="KIJ91790.1"/>
    </source>
</evidence>
<feature type="compositionally biased region" description="Basic and acidic residues" evidence="1">
    <location>
        <begin position="1"/>
        <end position="12"/>
    </location>
</feature>
<reference evidence="3" key="2">
    <citation type="submission" date="2015-01" db="EMBL/GenBank/DDBJ databases">
        <title>Evolutionary Origins and Diversification of the Mycorrhizal Mutualists.</title>
        <authorList>
            <consortium name="DOE Joint Genome Institute"/>
            <consortium name="Mycorrhizal Genomics Consortium"/>
            <person name="Kohler A."/>
            <person name="Kuo A."/>
            <person name="Nagy L.G."/>
            <person name="Floudas D."/>
            <person name="Copeland A."/>
            <person name="Barry K.W."/>
            <person name="Cichocki N."/>
            <person name="Veneault-Fourrey C."/>
            <person name="LaButti K."/>
            <person name="Lindquist E.A."/>
            <person name="Lipzen A."/>
            <person name="Lundell T."/>
            <person name="Morin E."/>
            <person name="Murat C."/>
            <person name="Riley R."/>
            <person name="Ohm R."/>
            <person name="Sun H."/>
            <person name="Tunlid A."/>
            <person name="Henrissat B."/>
            <person name="Grigoriev I.V."/>
            <person name="Hibbett D.S."/>
            <person name="Martin F."/>
        </authorList>
    </citation>
    <scope>NUCLEOTIDE SEQUENCE [LARGE SCALE GENOMIC DNA]</scope>
    <source>
        <strain evidence="3">LaAM-08-1</strain>
    </source>
</reference>
<evidence type="ECO:0000256" key="1">
    <source>
        <dbReference type="SAM" id="MobiDB-lite"/>
    </source>
</evidence>
<dbReference type="EMBL" id="KN838967">
    <property type="protein sequence ID" value="KIJ91790.1"/>
    <property type="molecule type" value="Genomic_DNA"/>
</dbReference>
<reference evidence="2 3" key="1">
    <citation type="submission" date="2014-04" db="EMBL/GenBank/DDBJ databases">
        <authorList>
            <consortium name="DOE Joint Genome Institute"/>
            <person name="Kuo A."/>
            <person name="Kohler A."/>
            <person name="Nagy L.G."/>
            <person name="Floudas D."/>
            <person name="Copeland A."/>
            <person name="Barry K.W."/>
            <person name="Cichocki N."/>
            <person name="Veneault-Fourrey C."/>
            <person name="LaButti K."/>
            <person name="Lindquist E.A."/>
            <person name="Lipzen A."/>
            <person name="Lundell T."/>
            <person name="Morin E."/>
            <person name="Murat C."/>
            <person name="Sun H."/>
            <person name="Tunlid A."/>
            <person name="Henrissat B."/>
            <person name="Grigoriev I.V."/>
            <person name="Hibbett D.S."/>
            <person name="Martin F."/>
            <person name="Nordberg H.P."/>
            <person name="Cantor M.N."/>
            <person name="Hua S.X."/>
        </authorList>
    </citation>
    <scope>NUCLEOTIDE SEQUENCE [LARGE SCALE GENOMIC DNA]</scope>
    <source>
        <strain evidence="2 3">LaAM-08-1</strain>
    </source>
</reference>